<gene>
    <name evidence="2" type="ORF">RR48_12639</name>
</gene>
<dbReference type="Pfam" id="PF18701">
    <property type="entry name" value="DUF5641"/>
    <property type="match status" value="1"/>
</dbReference>
<dbReference type="EMBL" id="KQ461175">
    <property type="protein sequence ID" value="KPJ07797.1"/>
    <property type="molecule type" value="Genomic_DNA"/>
</dbReference>
<feature type="domain" description="DUF5641" evidence="1">
    <location>
        <begin position="2"/>
        <end position="42"/>
    </location>
</feature>
<name>A0A194QQM1_PAPMA</name>
<evidence type="ECO:0000313" key="3">
    <source>
        <dbReference type="Proteomes" id="UP000053240"/>
    </source>
</evidence>
<proteinExistence type="predicted"/>
<sequence length="45" mass="5238">MCWPMGRIIEIYSSKDDHLTRSVLVKTAKGQYKRPIHKLVLLPSQ</sequence>
<dbReference type="InParanoid" id="A0A194QQM1"/>
<dbReference type="Proteomes" id="UP000053240">
    <property type="component" value="Unassembled WGS sequence"/>
</dbReference>
<dbReference type="InterPro" id="IPR040676">
    <property type="entry name" value="DUF5641"/>
</dbReference>
<protein>
    <recommendedName>
        <fullName evidence="1">DUF5641 domain-containing protein</fullName>
    </recommendedName>
</protein>
<keyword evidence="3" id="KW-1185">Reference proteome</keyword>
<evidence type="ECO:0000259" key="1">
    <source>
        <dbReference type="Pfam" id="PF18701"/>
    </source>
</evidence>
<accession>A0A194QQM1</accession>
<evidence type="ECO:0000313" key="2">
    <source>
        <dbReference type="EMBL" id="KPJ07797.1"/>
    </source>
</evidence>
<reference evidence="2 3" key="1">
    <citation type="journal article" date="2015" name="Nat. Commun.">
        <title>Outbred genome sequencing and CRISPR/Cas9 gene editing in butterflies.</title>
        <authorList>
            <person name="Li X."/>
            <person name="Fan D."/>
            <person name="Zhang W."/>
            <person name="Liu G."/>
            <person name="Zhang L."/>
            <person name="Zhao L."/>
            <person name="Fang X."/>
            <person name="Chen L."/>
            <person name="Dong Y."/>
            <person name="Chen Y."/>
            <person name="Ding Y."/>
            <person name="Zhao R."/>
            <person name="Feng M."/>
            <person name="Zhu Y."/>
            <person name="Feng Y."/>
            <person name="Jiang X."/>
            <person name="Zhu D."/>
            <person name="Xiang H."/>
            <person name="Feng X."/>
            <person name="Li S."/>
            <person name="Wang J."/>
            <person name="Zhang G."/>
            <person name="Kronforst M.R."/>
            <person name="Wang W."/>
        </authorList>
    </citation>
    <scope>NUCLEOTIDE SEQUENCE [LARGE SCALE GENOMIC DNA]</scope>
    <source>
        <strain evidence="2">Ya'a_city_454_Pm</strain>
        <tissue evidence="2">Whole body</tissue>
    </source>
</reference>
<organism evidence="2 3">
    <name type="scientific">Papilio machaon</name>
    <name type="common">Old World swallowtail butterfly</name>
    <dbReference type="NCBI Taxonomy" id="76193"/>
    <lineage>
        <taxon>Eukaryota</taxon>
        <taxon>Metazoa</taxon>
        <taxon>Ecdysozoa</taxon>
        <taxon>Arthropoda</taxon>
        <taxon>Hexapoda</taxon>
        <taxon>Insecta</taxon>
        <taxon>Pterygota</taxon>
        <taxon>Neoptera</taxon>
        <taxon>Endopterygota</taxon>
        <taxon>Lepidoptera</taxon>
        <taxon>Glossata</taxon>
        <taxon>Ditrysia</taxon>
        <taxon>Papilionoidea</taxon>
        <taxon>Papilionidae</taxon>
        <taxon>Papilioninae</taxon>
        <taxon>Papilio</taxon>
    </lineage>
</organism>
<dbReference type="AlphaFoldDB" id="A0A194QQM1"/>